<evidence type="ECO:0000256" key="5">
    <source>
        <dbReference type="ARBA" id="ARBA00023172"/>
    </source>
</evidence>
<dbReference type="GO" id="GO:0003677">
    <property type="term" value="F:DNA binding"/>
    <property type="evidence" value="ECO:0007669"/>
    <property type="project" value="UniProtKB-UniRule"/>
</dbReference>
<dbReference type="PROSITE" id="PS50880">
    <property type="entry name" value="TOPRIM"/>
    <property type="match status" value="1"/>
</dbReference>
<dbReference type="GeneID" id="93876751"/>
<keyword evidence="2 7" id="KW-0227">DNA damage</keyword>
<dbReference type="InterPro" id="IPR023627">
    <property type="entry name" value="Rcmb_RecR"/>
</dbReference>
<dbReference type="EMBL" id="CP000805">
    <property type="protein sequence ID" value="ACD71420.1"/>
    <property type="molecule type" value="Genomic_DNA"/>
</dbReference>
<dbReference type="PROSITE" id="PS01300">
    <property type="entry name" value="RECR"/>
    <property type="match status" value="1"/>
</dbReference>
<dbReference type="HAMAP" id="MF_00017">
    <property type="entry name" value="RecR"/>
    <property type="match status" value="1"/>
</dbReference>
<comment type="similarity">
    <text evidence="7">Belongs to the RecR family.</text>
</comment>
<dbReference type="PATRIC" id="fig|455434.6.peg.992"/>
<dbReference type="SMART" id="SM00493">
    <property type="entry name" value="TOPRIM"/>
    <property type="match status" value="1"/>
</dbReference>
<dbReference type="Proteomes" id="UP000001202">
    <property type="component" value="Chromosome"/>
</dbReference>
<accession>A0A0H3BJR7</accession>
<keyword evidence="4 7" id="KW-0862">Zinc</keyword>
<name>A0A0H3BJR7_TREPS</name>
<dbReference type="GO" id="GO:0006281">
    <property type="term" value="P:DNA repair"/>
    <property type="evidence" value="ECO:0007669"/>
    <property type="project" value="UniProtKB-UniRule"/>
</dbReference>
<dbReference type="Gene3D" id="3.40.1360.10">
    <property type="match status" value="1"/>
</dbReference>
<feature type="zinc finger region" description="C4-type" evidence="7">
    <location>
        <begin position="55"/>
        <end position="70"/>
    </location>
</feature>
<reference evidence="9 10" key="1">
    <citation type="journal article" date="2008" name="BMC Microbiol.">
        <title>Complete genome sequence of Treponema pallidum ssp. pallidum strain SS14 determined with oligonucleotide arrays.</title>
        <authorList>
            <person name="Matejkova P."/>
            <person name="Strouhal M."/>
            <person name="Smajs D."/>
            <person name="Norris S.J."/>
            <person name="Palzkill T."/>
            <person name="Petrosino J.F."/>
            <person name="Sodergren E."/>
            <person name="Norton J.E."/>
            <person name="Singh J."/>
            <person name="Richmond T.A."/>
            <person name="Molla M.N."/>
            <person name="Albert T.J."/>
            <person name="Weinstock G.M."/>
        </authorList>
    </citation>
    <scope>NUCLEOTIDE SEQUENCE [LARGE SCALE GENOMIC DNA]</scope>
    <source>
        <strain evidence="9 10">SS14</strain>
    </source>
</reference>
<evidence type="ECO:0000256" key="7">
    <source>
        <dbReference type="HAMAP-Rule" id="MF_00017"/>
    </source>
</evidence>
<sequence length="201" mass="21800">MIPAIEEVVEHLSRLPGIGVKLATRLAYHLLKRDPAEAQVLARGIACLHERVYRCVCCGAFCEGRTCALCTDASRDRGIICVVERAQDVEMMAGVGEYRGLFHVLGGVIAPLEGVGPDQLRIAALLKRLQESSVREVILALNPTVEGDTTALYVQKILANFPVIVTRLASGIPVGGDLEYIDRTTLAHSLRGRRPLDCSEA</sequence>
<dbReference type="Gene3D" id="6.10.250.240">
    <property type="match status" value="1"/>
</dbReference>
<dbReference type="NCBIfam" id="TIGR00615">
    <property type="entry name" value="recR"/>
    <property type="match status" value="1"/>
</dbReference>
<dbReference type="KEGG" id="tpp:TPASS_1004"/>
<evidence type="ECO:0000313" key="9">
    <source>
        <dbReference type="EMBL" id="ACD71420.1"/>
    </source>
</evidence>
<evidence type="ECO:0000256" key="1">
    <source>
        <dbReference type="ARBA" id="ARBA00022723"/>
    </source>
</evidence>
<dbReference type="PANTHER" id="PTHR30446">
    <property type="entry name" value="RECOMBINATION PROTEIN RECR"/>
    <property type="match status" value="1"/>
</dbReference>
<keyword evidence="6 7" id="KW-0234">DNA repair</keyword>
<dbReference type="Gene3D" id="1.10.8.420">
    <property type="entry name" value="RecR Domain 1"/>
    <property type="match status" value="1"/>
</dbReference>
<dbReference type="RefSeq" id="WP_010882448.1">
    <property type="nucleotide sequence ID" value="NC_010741.1"/>
</dbReference>
<dbReference type="GO" id="GO:0006310">
    <property type="term" value="P:DNA recombination"/>
    <property type="evidence" value="ECO:0007669"/>
    <property type="project" value="UniProtKB-UniRule"/>
</dbReference>
<dbReference type="Pfam" id="PF21176">
    <property type="entry name" value="RecR_HhH"/>
    <property type="match status" value="1"/>
</dbReference>
<keyword evidence="3 7" id="KW-0863">Zinc-finger</keyword>
<evidence type="ECO:0000256" key="6">
    <source>
        <dbReference type="ARBA" id="ARBA00023204"/>
    </source>
</evidence>
<organism evidence="9 10">
    <name type="scientific">Treponema pallidum subsp. pallidum (strain SS14)</name>
    <dbReference type="NCBI Taxonomy" id="455434"/>
    <lineage>
        <taxon>Bacteria</taxon>
        <taxon>Pseudomonadati</taxon>
        <taxon>Spirochaetota</taxon>
        <taxon>Spirochaetia</taxon>
        <taxon>Spirochaetales</taxon>
        <taxon>Treponemataceae</taxon>
        <taxon>Treponema</taxon>
    </lineage>
</organism>
<gene>
    <name evidence="7 9" type="primary">recR</name>
    <name evidence="9" type="ordered locus">TPASS_1004</name>
</gene>
<evidence type="ECO:0000256" key="2">
    <source>
        <dbReference type="ARBA" id="ARBA00022763"/>
    </source>
</evidence>
<protein>
    <recommendedName>
        <fullName evidence="7">Recombination protein RecR</fullName>
    </recommendedName>
</protein>
<evidence type="ECO:0000256" key="3">
    <source>
        <dbReference type="ARBA" id="ARBA00022771"/>
    </source>
</evidence>
<feature type="domain" description="Toprim" evidence="8">
    <location>
        <begin position="78"/>
        <end position="173"/>
    </location>
</feature>
<dbReference type="InterPro" id="IPR006171">
    <property type="entry name" value="TOPRIM_dom"/>
</dbReference>
<dbReference type="Pfam" id="PF21175">
    <property type="entry name" value="RecR_C"/>
    <property type="match status" value="1"/>
</dbReference>
<dbReference type="Pfam" id="PF13662">
    <property type="entry name" value="Toprim_4"/>
    <property type="match status" value="1"/>
</dbReference>
<evidence type="ECO:0000313" key="10">
    <source>
        <dbReference type="Proteomes" id="UP000001202"/>
    </source>
</evidence>
<evidence type="ECO:0000259" key="8">
    <source>
        <dbReference type="PROSITE" id="PS50880"/>
    </source>
</evidence>
<evidence type="ECO:0000256" key="4">
    <source>
        <dbReference type="ARBA" id="ARBA00022833"/>
    </source>
</evidence>
<keyword evidence="1 7" id="KW-0479">Metal-binding</keyword>
<dbReference type="PANTHER" id="PTHR30446:SF0">
    <property type="entry name" value="RECOMBINATION PROTEIN RECR"/>
    <property type="match status" value="1"/>
</dbReference>
<comment type="function">
    <text evidence="7">May play a role in DNA repair. It seems to be involved in an RecBC-independent recombinational process of DNA repair. It may act with RecF and RecO.</text>
</comment>
<dbReference type="InterPro" id="IPR034137">
    <property type="entry name" value="TOPRIM_RecR"/>
</dbReference>
<dbReference type="SUPFAM" id="SSF111304">
    <property type="entry name" value="Recombination protein RecR"/>
    <property type="match status" value="1"/>
</dbReference>
<dbReference type="InterPro" id="IPR000093">
    <property type="entry name" value="DNA_Rcmb_RecR"/>
</dbReference>
<dbReference type="GO" id="GO:0008270">
    <property type="term" value="F:zinc ion binding"/>
    <property type="evidence" value="ECO:0007669"/>
    <property type="project" value="UniProtKB-KW"/>
</dbReference>
<proteinExistence type="inferred from homology"/>
<dbReference type="SMR" id="A0A0H3BJR7"/>
<keyword evidence="5 7" id="KW-0233">DNA recombination</keyword>
<dbReference type="CDD" id="cd01025">
    <property type="entry name" value="TOPRIM_recR"/>
    <property type="match status" value="1"/>
</dbReference>
<dbReference type="InterPro" id="IPR015967">
    <property type="entry name" value="Rcmb_RecR_Znf"/>
</dbReference>
<dbReference type="AlphaFoldDB" id="A0A0H3BJR7"/>